<dbReference type="CDD" id="cd02440">
    <property type="entry name" value="AdoMet_MTases"/>
    <property type="match status" value="1"/>
</dbReference>
<feature type="transmembrane region" description="Helical" evidence="6">
    <location>
        <begin position="96"/>
        <end position="116"/>
    </location>
</feature>
<dbReference type="InterPro" id="IPR029063">
    <property type="entry name" value="SAM-dependent_MTases_sf"/>
</dbReference>
<feature type="domain" description="ABC-2 type transporter transmembrane" evidence="7">
    <location>
        <begin position="78"/>
        <end position="283"/>
    </location>
</feature>
<dbReference type="InterPro" id="IPR013525">
    <property type="entry name" value="ABC2_TM"/>
</dbReference>
<keyword evidence="5 6" id="KW-0472">Membrane</keyword>
<evidence type="ECO:0000256" key="6">
    <source>
        <dbReference type="SAM" id="Phobius"/>
    </source>
</evidence>
<dbReference type="PANTHER" id="PTHR19241">
    <property type="entry name" value="ATP-BINDING CASSETTE TRANSPORTER"/>
    <property type="match status" value="1"/>
</dbReference>
<proteinExistence type="predicted"/>
<evidence type="ECO:0000259" key="7">
    <source>
        <dbReference type="Pfam" id="PF01061"/>
    </source>
</evidence>
<evidence type="ECO:0000256" key="4">
    <source>
        <dbReference type="ARBA" id="ARBA00022989"/>
    </source>
</evidence>
<evidence type="ECO:0000256" key="2">
    <source>
        <dbReference type="ARBA" id="ARBA00022448"/>
    </source>
</evidence>
<feature type="transmembrane region" description="Helical" evidence="6">
    <location>
        <begin position="128"/>
        <end position="146"/>
    </location>
</feature>
<protein>
    <submittedName>
        <fullName evidence="8">Pleiotropic drug resistance ABC transporter protein</fullName>
    </submittedName>
</protein>
<feature type="transmembrane region" description="Helical" evidence="6">
    <location>
        <begin position="362"/>
        <end position="383"/>
    </location>
</feature>
<evidence type="ECO:0000256" key="5">
    <source>
        <dbReference type="ARBA" id="ARBA00023136"/>
    </source>
</evidence>
<keyword evidence="9" id="KW-1185">Reference proteome</keyword>
<evidence type="ECO:0000256" key="1">
    <source>
        <dbReference type="ARBA" id="ARBA00004141"/>
    </source>
</evidence>
<evidence type="ECO:0000313" key="8">
    <source>
        <dbReference type="EMBL" id="GAT45631.1"/>
    </source>
</evidence>
<dbReference type="Pfam" id="PF13489">
    <property type="entry name" value="Methyltransf_23"/>
    <property type="match status" value="1"/>
</dbReference>
<comment type="subcellular location">
    <subcellularLocation>
        <location evidence="1">Membrane</location>
        <topology evidence="1">Multi-pass membrane protein</topology>
    </subcellularLocation>
</comment>
<evidence type="ECO:0000313" key="9">
    <source>
        <dbReference type="Proteomes" id="UP000815677"/>
    </source>
</evidence>
<accession>A0ABQ0L3C4</accession>
<keyword evidence="2" id="KW-0813">Transport</keyword>
<gene>
    <name evidence="8" type="ORF">MCHLO_03197</name>
</gene>
<sequence length="1343" mass="148939">MLDVIGAGATAASTQDWFVVTFIHVDDILIPSRDAIWRKSSESSEVRQELERIHAGGKARGAVAAEFNAEFATPWTQQAASLLRRDIRFRWRNPTYLMAKLLLNIAAGLFIGFTFFKAKSTQQGTQDQLFAIYMSTILAAPLSNQLQVPFLEMRKIYEIREGPTKFYSWTALITSSFLSELPWNIVGSSLYFLCWYWTVGFDTDRAGYTYLVLGVVFPLYYTSLAQAVASMAPNTEIAAVLFSFLFSFIMTFNGVLQPFRQLGWWKWMYRVSPFTYLIEGLLGQALGKHSITCSSVELVRLNPPSGQTCAAYMAPYISFAGGYLTPETQNATSGCEFCSTATTDQLLERNFNIFYSHHWRDLGLLFAYIGFNIFALYWMTYVFHLSFSVRDSAKLHSSVNVAQQAKHAACMRRHLVGSEHCCPTACLPAGGYIYWKGVWSSAPPPLSPMEMEVQASSSGHAAQSAEAVDPQAVGLFHDASGFDIHGGQFISAQGGVHIHSHPEPPASLPSAPAPSEEADPIICSDAEVYWSQLCRRRRGFPLYVPEPQVASLPPEYLINGVSIGDVGMVTEEGIWDFFFNIFLPEDHPINQGRTPPGFIPLKAHASANVYRLSFWPGTFVASPSAVQNMSFQQFPGGQYLFQCSPPRGAILCLPYGSQLERMARQTEHVRTYAARNAKSWYTYINGELGTGIANGQLYLITGWEKAIAGGIATFQGLRDSFELACRPQSQNPGSAYQFSHDTPSKPFPAQISHDFPDIPEANALNNTIFLRGFTISLGLGVWSALLGDVEIDPLEEPTSHKTHNPMIPFSSQPSGLSSFLGFYSQPGTSSKSRQYLDQHREDIVLRDLNSAPKLMHPARAMNEHILRTIPQVSVVIMHDDNWEIAMEDPTINFADPVQLGAQLVEYCELQFEDGVVYSSSTSIPADLVFKSYNDLSTWPGNRGGYSNRSTSSDTNKRVTNVNIQISQPHQVVQEENTIASSPSSLQAPATGHTNLYQKFGGKKVAISDAESSDSSDTESTASSFDELLPEELPDFFVERENRLFSSLTTSPYPLPVDTPEQERQKVLHKLLFDVIGAHYPSNCPVQAVLAPDPARRRYALDLCTGTGKWAIDMARDFPHLINLLPVPIAPQLNLPPNVNFVMHDVNIPAPWAAGTFDLIHARSISMAVFNYSELLAECARLLRPGGAFISGEWSNMVFTMASPTPGAEPVPIPITIQLAPFIHEFFSALHTSLQTPPNPLPPTAPLMAPLLAVRQQFFVQNTITSASHLFPLGGWHPDPAMQRTGRIFRNIFRRYMDSVRPLLDAKSGMPQAQLNQLYVEVHQEIRSVSGIWGVYNTVFAQRA</sequence>
<keyword evidence="4 6" id="KW-1133">Transmembrane helix</keyword>
<feature type="transmembrane region" description="Helical" evidence="6">
    <location>
        <begin position="208"/>
        <end position="231"/>
    </location>
</feature>
<evidence type="ECO:0000256" key="3">
    <source>
        <dbReference type="ARBA" id="ARBA00022692"/>
    </source>
</evidence>
<feature type="transmembrane region" description="Helical" evidence="6">
    <location>
        <begin position="166"/>
        <end position="196"/>
    </location>
</feature>
<organism evidence="8 9">
    <name type="scientific">Mycena chlorophos</name>
    <name type="common">Agaric fungus</name>
    <name type="synonym">Agaricus chlorophos</name>
    <dbReference type="NCBI Taxonomy" id="658473"/>
    <lineage>
        <taxon>Eukaryota</taxon>
        <taxon>Fungi</taxon>
        <taxon>Dikarya</taxon>
        <taxon>Basidiomycota</taxon>
        <taxon>Agaricomycotina</taxon>
        <taxon>Agaricomycetes</taxon>
        <taxon>Agaricomycetidae</taxon>
        <taxon>Agaricales</taxon>
        <taxon>Marasmiineae</taxon>
        <taxon>Mycenaceae</taxon>
        <taxon>Mycena</taxon>
    </lineage>
</organism>
<dbReference type="SUPFAM" id="SSF53335">
    <property type="entry name" value="S-adenosyl-L-methionine-dependent methyltransferases"/>
    <property type="match status" value="1"/>
</dbReference>
<dbReference type="EMBL" id="DF841599">
    <property type="protein sequence ID" value="GAT45631.1"/>
    <property type="molecule type" value="Genomic_DNA"/>
</dbReference>
<feature type="transmembrane region" description="Helical" evidence="6">
    <location>
        <begin position="237"/>
        <end position="256"/>
    </location>
</feature>
<keyword evidence="3 6" id="KW-0812">Transmembrane</keyword>
<dbReference type="Gene3D" id="3.40.50.150">
    <property type="entry name" value="Vaccinia Virus protein VP39"/>
    <property type="match status" value="1"/>
</dbReference>
<reference evidence="8" key="1">
    <citation type="submission" date="2014-09" db="EMBL/GenBank/DDBJ databases">
        <title>Genome sequence of the luminous mushroom Mycena chlorophos for searching fungal bioluminescence genes.</title>
        <authorList>
            <person name="Tanaka Y."/>
            <person name="Kasuga D."/>
            <person name="Oba Y."/>
            <person name="Hase S."/>
            <person name="Sato K."/>
            <person name="Oba Y."/>
            <person name="Sakakibara Y."/>
        </authorList>
    </citation>
    <scope>NUCLEOTIDE SEQUENCE</scope>
</reference>
<dbReference type="Pfam" id="PF01061">
    <property type="entry name" value="ABC2_membrane"/>
    <property type="match status" value="1"/>
</dbReference>
<dbReference type="Proteomes" id="UP000815677">
    <property type="component" value="Unassembled WGS sequence"/>
</dbReference>
<name>A0ABQ0L3C4_MYCCL</name>